<dbReference type="EMBL" id="LQRD01000003">
    <property type="protein sequence ID" value="KXT71336.1"/>
    <property type="molecule type" value="Genomic_DNA"/>
</dbReference>
<dbReference type="STRING" id="45634.SCRDD08_00116"/>
<comment type="caution">
    <text evidence="1">The sequence shown here is derived from an EMBL/GenBank/DDBJ whole genome shotgun (WGS) entry which is preliminary data.</text>
</comment>
<dbReference type="AlphaFoldDB" id="A0A139N5L7"/>
<dbReference type="Proteomes" id="UP000070377">
    <property type="component" value="Unassembled WGS sequence"/>
</dbReference>
<protein>
    <recommendedName>
        <fullName evidence="3">DUF5082 domain-containing protein</fullName>
    </recommendedName>
</protein>
<accession>A0A139N5L7</accession>
<proteinExistence type="predicted"/>
<dbReference type="RefSeq" id="WP_061421979.1">
    <property type="nucleotide sequence ID" value="NZ_KQ969062.1"/>
</dbReference>
<evidence type="ECO:0000313" key="2">
    <source>
        <dbReference type="Proteomes" id="UP000070377"/>
    </source>
</evidence>
<organism evidence="1 2">
    <name type="scientific">Streptococcus cristatus</name>
    <dbReference type="NCBI Taxonomy" id="45634"/>
    <lineage>
        <taxon>Bacteria</taxon>
        <taxon>Bacillati</taxon>
        <taxon>Bacillota</taxon>
        <taxon>Bacilli</taxon>
        <taxon>Lactobacillales</taxon>
        <taxon>Streptococcaceae</taxon>
        <taxon>Streptococcus</taxon>
    </lineage>
</organism>
<evidence type="ECO:0008006" key="3">
    <source>
        <dbReference type="Google" id="ProtNLM"/>
    </source>
</evidence>
<gene>
    <name evidence="1" type="ORF">SCRDD08_00116</name>
</gene>
<reference evidence="1 2" key="1">
    <citation type="submission" date="2016-01" db="EMBL/GenBank/DDBJ databases">
        <title>Highly variable Streptococcus oralis are common among viridans streptococci isolated from primates.</title>
        <authorList>
            <person name="Denapaite D."/>
            <person name="Rieger M."/>
            <person name="Koendgen S."/>
            <person name="Brueckner R."/>
            <person name="Ochigava I."/>
            <person name="Kappeler P."/>
            <person name="Maetz-Rensing K."/>
            <person name="Leendertz F."/>
            <person name="Hakenbeck R."/>
        </authorList>
    </citation>
    <scope>NUCLEOTIDE SEQUENCE [LARGE SCALE GENOMIC DNA]</scope>
    <source>
        <strain evidence="1 2">DD08</strain>
    </source>
</reference>
<evidence type="ECO:0000313" key="1">
    <source>
        <dbReference type="EMBL" id="KXT71336.1"/>
    </source>
</evidence>
<dbReference type="PATRIC" id="fig|45634.12.peg.119"/>
<sequence length="122" mass="13456">MGKAAIQAQINAKRGELIVLNGKISELTACLNALTAFSTDIEYVLKSHEHIKATYHLAGTPYLNETNNEEDIIKQAERSLSEKKDEVVRKLSLKIVELEGQKLAIGTAITILEMSKSMTKEA</sequence>
<name>A0A139N5L7_STRCR</name>